<keyword evidence="2" id="KW-0963">Cytoplasm</keyword>
<dbReference type="EMBL" id="CAKXAJ010024889">
    <property type="protein sequence ID" value="CAH2232315.1"/>
    <property type="molecule type" value="Genomic_DNA"/>
</dbReference>
<evidence type="ECO:0000313" key="12">
    <source>
        <dbReference type="Proteomes" id="UP000838756"/>
    </source>
</evidence>
<evidence type="ECO:0000259" key="10">
    <source>
        <dbReference type="PROSITE" id="PS51522"/>
    </source>
</evidence>
<keyword evidence="3" id="KW-0479">Metal-binding</keyword>
<evidence type="ECO:0000256" key="4">
    <source>
        <dbReference type="ARBA" id="ARBA00022771"/>
    </source>
</evidence>
<evidence type="ECO:0000256" key="5">
    <source>
        <dbReference type="ARBA" id="ARBA00022833"/>
    </source>
</evidence>
<evidence type="ECO:0000256" key="6">
    <source>
        <dbReference type="ARBA" id="ARBA00022845"/>
    </source>
</evidence>
<dbReference type="Gene3D" id="4.10.60.30">
    <property type="entry name" value="Nanos, RNA-binding domain"/>
    <property type="match status" value="1"/>
</dbReference>
<organism evidence="11 12">
    <name type="scientific">Pararge aegeria aegeria</name>
    <dbReference type="NCBI Taxonomy" id="348720"/>
    <lineage>
        <taxon>Eukaryota</taxon>
        <taxon>Metazoa</taxon>
        <taxon>Ecdysozoa</taxon>
        <taxon>Arthropoda</taxon>
        <taxon>Hexapoda</taxon>
        <taxon>Insecta</taxon>
        <taxon>Pterygota</taxon>
        <taxon>Neoptera</taxon>
        <taxon>Endopterygota</taxon>
        <taxon>Lepidoptera</taxon>
        <taxon>Glossata</taxon>
        <taxon>Ditrysia</taxon>
        <taxon>Papilionoidea</taxon>
        <taxon>Nymphalidae</taxon>
        <taxon>Satyrinae</taxon>
        <taxon>Satyrini</taxon>
        <taxon>Parargina</taxon>
        <taxon>Pararge</taxon>
    </lineage>
</organism>
<comment type="similarity">
    <text evidence="8">Belongs to the nanos family.</text>
</comment>
<reference evidence="11" key="1">
    <citation type="submission" date="2022-03" db="EMBL/GenBank/DDBJ databases">
        <authorList>
            <person name="Lindestad O."/>
        </authorList>
    </citation>
    <scope>NUCLEOTIDE SEQUENCE</scope>
</reference>
<comment type="caution">
    <text evidence="11">The sequence shown here is derived from an EMBL/GenBank/DDBJ whole genome shotgun (WGS) entry which is preliminary data.</text>
</comment>
<evidence type="ECO:0000256" key="3">
    <source>
        <dbReference type="ARBA" id="ARBA00022723"/>
    </source>
</evidence>
<dbReference type="GO" id="GO:0006417">
    <property type="term" value="P:regulation of translation"/>
    <property type="evidence" value="ECO:0007669"/>
    <property type="project" value="UniProtKB-UniRule"/>
</dbReference>
<dbReference type="GO" id="GO:0003723">
    <property type="term" value="F:RNA binding"/>
    <property type="evidence" value="ECO:0007669"/>
    <property type="project" value="UniProtKB-UniRule"/>
</dbReference>
<dbReference type="PANTHER" id="PTHR12887">
    <property type="entry name" value="NANOS PROTEIN"/>
    <property type="match status" value="1"/>
</dbReference>
<comment type="subcellular location">
    <subcellularLocation>
        <location evidence="1">Cytoplasm</location>
    </subcellularLocation>
</comment>
<feature type="domain" description="Nanos-type" evidence="10">
    <location>
        <begin position="363"/>
        <end position="420"/>
    </location>
</feature>
<accession>A0A8S4R6M6</accession>
<evidence type="ECO:0000256" key="9">
    <source>
        <dbReference type="SAM" id="MobiDB-lite"/>
    </source>
</evidence>
<dbReference type="Proteomes" id="UP000838756">
    <property type="component" value="Unassembled WGS sequence"/>
</dbReference>
<dbReference type="InterPro" id="IPR008705">
    <property type="entry name" value="Nanos/Xcar2"/>
</dbReference>
<keyword evidence="7 8" id="KW-0694">RNA-binding</keyword>
<sequence>MFPSKNVVDYGSEANWFLPTNRMDGDTSNTYNSPFQTPIANRYSSSTDSTSPESYFNTPLRINQHFEHSRTRSDTPKTYDSKLHDSRPIFYNNFDSSPIFDSRPLKFDTSLFDRTVPGVTPRHYNSLSTIPYDSNIPVHQHQSNDYNQIHDTPFQLQRHRAIVGRKILGCHSRLSGNEELKTDTDYSIWQPKTPEPTQMPYELFPSNEKCSGFHTPVKKTADYPANSRYKISPTSSVVPASYLSQSVSPASSTIRYTDNLSPSTTNRLQYTDNLSPTTSKRLQFIENQPPTGLNINRYSENMSPTPNRLCYTKNLSPTTSRICYPENLSPTSKKILYPQFKPPYNPSHTGASSSNGEIGPSKMCMFCRKNGETASVYMDHCVKEKIGNKYKVTCPILRELVCMTCGATGDDAHTITYCPVLRSCNNGKPLQSTTITLKSTRIKSDGTKRNKTNTNQYLWQG</sequence>
<dbReference type="OrthoDB" id="5864971at2759"/>
<keyword evidence="5" id="KW-0862">Zinc</keyword>
<evidence type="ECO:0000313" key="11">
    <source>
        <dbReference type="EMBL" id="CAH2232315.1"/>
    </source>
</evidence>
<dbReference type="PROSITE" id="PS51522">
    <property type="entry name" value="ZF_NANOS"/>
    <property type="match status" value="1"/>
</dbReference>
<evidence type="ECO:0000256" key="7">
    <source>
        <dbReference type="ARBA" id="ARBA00022884"/>
    </source>
</evidence>
<name>A0A8S4R6M6_9NEOP</name>
<evidence type="ECO:0000256" key="8">
    <source>
        <dbReference type="PROSITE-ProRule" id="PRU00855"/>
    </source>
</evidence>
<gene>
    <name evidence="11" type="primary">jg26317</name>
    <name evidence="11" type="ORF">PAEG_LOCUS10588</name>
</gene>
<dbReference type="AlphaFoldDB" id="A0A8S4R6M6"/>
<keyword evidence="4 8" id="KW-0863">Zinc-finger</keyword>
<evidence type="ECO:0000256" key="1">
    <source>
        <dbReference type="ARBA" id="ARBA00004496"/>
    </source>
</evidence>
<dbReference type="Pfam" id="PF05741">
    <property type="entry name" value="zf-nanos"/>
    <property type="match status" value="1"/>
</dbReference>
<feature type="region of interest" description="Disordered" evidence="9">
    <location>
        <begin position="27"/>
        <end position="54"/>
    </location>
</feature>
<evidence type="ECO:0000256" key="2">
    <source>
        <dbReference type="ARBA" id="ARBA00022490"/>
    </source>
</evidence>
<keyword evidence="12" id="KW-1185">Reference proteome</keyword>
<dbReference type="GO" id="GO:0008270">
    <property type="term" value="F:zinc ion binding"/>
    <property type="evidence" value="ECO:0007669"/>
    <property type="project" value="UniProtKB-KW"/>
</dbReference>
<dbReference type="InterPro" id="IPR038129">
    <property type="entry name" value="Nanos_sf"/>
</dbReference>
<keyword evidence="6 8" id="KW-0810">Translation regulation</keyword>
<protein>
    <submittedName>
        <fullName evidence="11">Jg26317 protein</fullName>
    </submittedName>
</protein>
<dbReference type="GO" id="GO:0005737">
    <property type="term" value="C:cytoplasm"/>
    <property type="evidence" value="ECO:0007669"/>
    <property type="project" value="UniProtKB-SubCell"/>
</dbReference>
<feature type="compositionally biased region" description="Low complexity" evidence="9">
    <location>
        <begin position="44"/>
        <end position="54"/>
    </location>
</feature>
<feature type="compositionally biased region" description="Polar residues" evidence="9">
    <location>
        <begin position="27"/>
        <end position="43"/>
    </location>
</feature>
<proteinExistence type="inferred from homology"/>
<dbReference type="InterPro" id="IPR024161">
    <property type="entry name" value="Znf_nanos-typ"/>
</dbReference>